<name>A0A0V1CBU8_TRIBR</name>
<gene>
    <name evidence="1" type="ORF">T03_12406</name>
</gene>
<organism evidence="1 2">
    <name type="scientific">Trichinella britovi</name>
    <name type="common">Parasitic roundworm</name>
    <dbReference type="NCBI Taxonomy" id="45882"/>
    <lineage>
        <taxon>Eukaryota</taxon>
        <taxon>Metazoa</taxon>
        <taxon>Ecdysozoa</taxon>
        <taxon>Nematoda</taxon>
        <taxon>Enoplea</taxon>
        <taxon>Dorylaimia</taxon>
        <taxon>Trichinellida</taxon>
        <taxon>Trichinellidae</taxon>
        <taxon>Trichinella</taxon>
    </lineage>
</organism>
<sequence>MTFGVVGYKKGALWRREPIHVSSVNLCYDNHLVGRGGLSAIIRLENKLPPTATGHPMNLLTACRCP</sequence>
<evidence type="ECO:0000313" key="1">
    <source>
        <dbReference type="EMBL" id="KRY46478.1"/>
    </source>
</evidence>
<proteinExistence type="predicted"/>
<dbReference type="OrthoDB" id="10554623at2759"/>
<dbReference type="EMBL" id="JYDI01000285">
    <property type="protein sequence ID" value="KRY46478.1"/>
    <property type="molecule type" value="Genomic_DNA"/>
</dbReference>
<dbReference type="Proteomes" id="UP000054653">
    <property type="component" value="Unassembled WGS sequence"/>
</dbReference>
<evidence type="ECO:0000313" key="2">
    <source>
        <dbReference type="Proteomes" id="UP000054653"/>
    </source>
</evidence>
<keyword evidence="2" id="KW-1185">Reference proteome</keyword>
<reference evidence="1 2" key="1">
    <citation type="submission" date="2015-01" db="EMBL/GenBank/DDBJ databases">
        <title>Evolution of Trichinella species and genotypes.</title>
        <authorList>
            <person name="Korhonen P.K."/>
            <person name="Edoardo P."/>
            <person name="Giuseppe L.R."/>
            <person name="Gasser R.B."/>
        </authorList>
    </citation>
    <scope>NUCLEOTIDE SEQUENCE [LARGE SCALE GENOMIC DNA]</scope>
    <source>
        <strain evidence="1">ISS120</strain>
    </source>
</reference>
<accession>A0A0V1CBU8</accession>
<dbReference type="AlphaFoldDB" id="A0A0V1CBU8"/>
<protein>
    <submittedName>
        <fullName evidence="1">Uncharacterized protein</fullName>
    </submittedName>
</protein>
<comment type="caution">
    <text evidence="1">The sequence shown here is derived from an EMBL/GenBank/DDBJ whole genome shotgun (WGS) entry which is preliminary data.</text>
</comment>